<dbReference type="GO" id="GO:0030244">
    <property type="term" value="P:cellulose biosynthetic process"/>
    <property type="evidence" value="ECO:0007669"/>
    <property type="project" value="InterPro"/>
</dbReference>
<dbReference type="Gene3D" id="3.30.70.2590">
    <property type="match status" value="1"/>
</dbReference>
<dbReference type="InterPro" id="IPR022798">
    <property type="entry name" value="BcsD_bac"/>
</dbReference>
<dbReference type="PRINTS" id="PR01442">
    <property type="entry name" value="CELLSNTHASED"/>
</dbReference>
<dbReference type="Pfam" id="PF03500">
    <property type="entry name" value="Cellsynth_D"/>
    <property type="match status" value="1"/>
</dbReference>
<protein>
    <recommendedName>
        <fullName evidence="3">Cellulose synthase subunit D</fullName>
    </recommendedName>
</protein>
<dbReference type="EMBL" id="JALPRX010000029">
    <property type="protein sequence ID" value="MCK8784317.1"/>
    <property type="molecule type" value="Genomic_DNA"/>
</dbReference>
<sequence>MTAADPDMLAYLRRRDVSPQWRGFVRALVETLDGHLDAASRNALMRAVGARLGAALPLPPCAELPEMEARMNDALALIDWGCVRIEAEVDAPGLRITHNAAPLVPAGEDPAGNWVIGALEGLYGVWLGGQPGADAALVPRYAEGDPRGAVVLRYGRG</sequence>
<dbReference type="Proteomes" id="UP001139516">
    <property type="component" value="Unassembled WGS sequence"/>
</dbReference>
<organism evidence="1 2">
    <name type="scientific">Roseomonas acroporae</name>
    <dbReference type="NCBI Taxonomy" id="2937791"/>
    <lineage>
        <taxon>Bacteria</taxon>
        <taxon>Pseudomonadati</taxon>
        <taxon>Pseudomonadota</taxon>
        <taxon>Alphaproteobacteria</taxon>
        <taxon>Acetobacterales</taxon>
        <taxon>Roseomonadaceae</taxon>
        <taxon>Roseomonas</taxon>
    </lineage>
</organism>
<evidence type="ECO:0008006" key="3">
    <source>
        <dbReference type="Google" id="ProtNLM"/>
    </source>
</evidence>
<dbReference type="InterPro" id="IPR038470">
    <property type="entry name" value="Cellsynth_D_sf"/>
</dbReference>
<proteinExistence type="predicted"/>
<comment type="caution">
    <text evidence="1">The sequence shown here is derived from an EMBL/GenBank/DDBJ whole genome shotgun (WGS) entry which is preliminary data.</text>
</comment>
<dbReference type="AlphaFoldDB" id="A0A9X2BTH3"/>
<evidence type="ECO:0000313" key="2">
    <source>
        <dbReference type="Proteomes" id="UP001139516"/>
    </source>
</evidence>
<dbReference type="RefSeq" id="WP_248666442.1">
    <property type="nucleotide sequence ID" value="NZ_JALPRX010000029.1"/>
</dbReference>
<accession>A0A9X2BTH3</accession>
<keyword evidence="2" id="KW-1185">Reference proteome</keyword>
<reference evidence="1" key="1">
    <citation type="submission" date="2022-04" db="EMBL/GenBank/DDBJ databases">
        <title>Roseomonas acroporae sp. nov., isolated from coral Acropora digitifera.</title>
        <authorList>
            <person name="Sun H."/>
        </authorList>
    </citation>
    <scope>NUCLEOTIDE SEQUENCE</scope>
    <source>
        <strain evidence="1">NAR14</strain>
    </source>
</reference>
<gene>
    <name evidence="1" type="ORF">M0638_07995</name>
</gene>
<evidence type="ECO:0000313" key="1">
    <source>
        <dbReference type="EMBL" id="MCK8784317.1"/>
    </source>
</evidence>
<name>A0A9X2BTH3_9PROT</name>